<accession>A0A016UQE7</accession>
<dbReference type="EMBL" id="JARK01001366">
    <property type="protein sequence ID" value="EYC17425.1"/>
    <property type="molecule type" value="Genomic_DNA"/>
</dbReference>
<organism evidence="1 2">
    <name type="scientific">Ancylostoma ceylanicum</name>
    <dbReference type="NCBI Taxonomy" id="53326"/>
    <lineage>
        <taxon>Eukaryota</taxon>
        <taxon>Metazoa</taxon>
        <taxon>Ecdysozoa</taxon>
        <taxon>Nematoda</taxon>
        <taxon>Chromadorea</taxon>
        <taxon>Rhabditida</taxon>
        <taxon>Rhabditina</taxon>
        <taxon>Rhabditomorpha</taxon>
        <taxon>Strongyloidea</taxon>
        <taxon>Ancylostomatidae</taxon>
        <taxon>Ancylostomatinae</taxon>
        <taxon>Ancylostoma</taxon>
    </lineage>
</organism>
<sequence length="104" mass="11880">MDGLVGCGRYRTIDRVRAQRASCHCATRACLKTLHRFKYEIIGICETRAKEEQRMVWRDTEDKLTIGTGSGTHHFGDVGFIIKKKIADKVTEAIIHYSRIARRG</sequence>
<proteinExistence type="predicted"/>
<protein>
    <submittedName>
        <fullName evidence="1">Uncharacterized protein</fullName>
    </submittedName>
</protein>
<keyword evidence="2" id="KW-1185">Reference proteome</keyword>
<evidence type="ECO:0000313" key="1">
    <source>
        <dbReference type="EMBL" id="EYC17425.1"/>
    </source>
</evidence>
<dbReference type="AlphaFoldDB" id="A0A016UQE7"/>
<name>A0A016UQE7_9BILA</name>
<reference evidence="2" key="1">
    <citation type="journal article" date="2015" name="Nat. Genet.">
        <title>The genome and transcriptome of the zoonotic hookworm Ancylostoma ceylanicum identify infection-specific gene families.</title>
        <authorList>
            <person name="Schwarz E.M."/>
            <person name="Hu Y."/>
            <person name="Antoshechkin I."/>
            <person name="Miller M.M."/>
            <person name="Sternberg P.W."/>
            <person name="Aroian R.V."/>
        </authorList>
    </citation>
    <scope>NUCLEOTIDE SEQUENCE</scope>
    <source>
        <strain evidence="2">HY135</strain>
    </source>
</reference>
<dbReference type="Proteomes" id="UP000024635">
    <property type="component" value="Unassembled WGS sequence"/>
</dbReference>
<comment type="caution">
    <text evidence="1">The sequence shown here is derived from an EMBL/GenBank/DDBJ whole genome shotgun (WGS) entry which is preliminary data.</text>
</comment>
<gene>
    <name evidence="1" type="primary">Acey_s0030.g2041</name>
    <name evidence="1" type="ORF">Y032_0030g2041</name>
</gene>
<evidence type="ECO:0000313" key="2">
    <source>
        <dbReference type="Proteomes" id="UP000024635"/>
    </source>
</evidence>